<feature type="transmembrane region" description="Helical" evidence="13">
    <location>
        <begin position="95"/>
        <end position="121"/>
    </location>
</feature>
<keyword evidence="5 13" id="KW-0812">Transmembrane</keyword>
<dbReference type="GO" id="GO:0046474">
    <property type="term" value="P:glycerophospholipid biosynthetic process"/>
    <property type="evidence" value="ECO:0007669"/>
    <property type="project" value="TreeGrafter"/>
</dbReference>
<comment type="subcellular location">
    <subcellularLocation>
        <location evidence="1">Membrane</location>
        <topology evidence="1">Multi-pass membrane protein</topology>
    </subcellularLocation>
</comment>
<dbReference type="KEGG" id="seri:SERIO_v1c09460"/>
<evidence type="ECO:0000256" key="1">
    <source>
        <dbReference type="ARBA" id="ARBA00004141"/>
    </source>
</evidence>
<keyword evidence="4 12" id="KW-0808">Transferase</keyword>
<evidence type="ECO:0000256" key="9">
    <source>
        <dbReference type="ARBA" id="ARBA00023209"/>
    </source>
</evidence>
<dbReference type="PROSITE" id="PS00379">
    <property type="entry name" value="CDP_ALCOHOL_P_TRANSF"/>
    <property type="match status" value="1"/>
</dbReference>
<dbReference type="GO" id="GO:0016020">
    <property type="term" value="C:membrane"/>
    <property type="evidence" value="ECO:0007669"/>
    <property type="project" value="UniProtKB-SubCell"/>
</dbReference>
<feature type="transmembrane region" description="Helical" evidence="13">
    <location>
        <begin position="149"/>
        <end position="167"/>
    </location>
</feature>
<dbReference type="Gene3D" id="1.20.120.1760">
    <property type="match status" value="1"/>
</dbReference>
<evidence type="ECO:0000256" key="13">
    <source>
        <dbReference type="SAM" id="Phobius"/>
    </source>
</evidence>
<evidence type="ECO:0000256" key="4">
    <source>
        <dbReference type="ARBA" id="ARBA00022679"/>
    </source>
</evidence>
<dbReference type="InterPro" id="IPR048254">
    <property type="entry name" value="CDP_ALCOHOL_P_TRANSF_CS"/>
</dbReference>
<dbReference type="EMBL" id="CP011856">
    <property type="protein sequence ID" value="AKM54504.1"/>
    <property type="molecule type" value="Genomic_DNA"/>
</dbReference>
<feature type="transmembrane region" description="Helical" evidence="13">
    <location>
        <begin position="52"/>
        <end position="74"/>
    </location>
</feature>
<evidence type="ECO:0000256" key="11">
    <source>
        <dbReference type="NCBIfam" id="TIGR00560"/>
    </source>
</evidence>
<dbReference type="AlphaFoldDB" id="A0A0H3XLQ7"/>
<dbReference type="PANTHER" id="PTHR14269:SF62">
    <property type="entry name" value="CDP-DIACYLGLYCEROL--GLYCEROL-3-PHOSPHATE 3-PHOSPHATIDYLTRANSFERASE 1, CHLOROPLASTIC"/>
    <property type="match status" value="1"/>
</dbReference>
<dbReference type="GO" id="GO:0008444">
    <property type="term" value="F:CDP-diacylglycerol-glycerol-3-phosphate 3-phosphatidyltransferase activity"/>
    <property type="evidence" value="ECO:0007669"/>
    <property type="project" value="UniProtKB-UniRule"/>
</dbReference>
<dbReference type="STRING" id="315358.SERIO_v1c09460"/>
<organism evidence="14 15">
    <name type="scientific">Spiroplasma eriocheiris</name>
    <dbReference type="NCBI Taxonomy" id="315358"/>
    <lineage>
        <taxon>Bacteria</taxon>
        <taxon>Bacillati</taxon>
        <taxon>Mycoplasmatota</taxon>
        <taxon>Mollicutes</taxon>
        <taxon>Entomoplasmatales</taxon>
        <taxon>Spiroplasmataceae</taxon>
        <taxon>Spiroplasma</taxon>
    </lineage>
</organism>
<keyword evidence="8 13" id="KW-0472">Membrane</keyword>
<evidence type="ECO:0000313" key="14">
    <source>
        <dbReference type="EMBL" id="AKM54504.1"/>
    </source>
</evidence>
<evidence type="ECO:0000256" key="7">
    <source>
        <dbReference type="ARBA" id="ARBA00023098"/>
    </source>
</evidence>
<dbReference type="InterPro" id="IPR000462">
    <property type="entry name" value="CDP-OH_P_trans"/>
</dbReference>
<dbReference type="InterPro" id="IPR043130">
    <property type="entry name" value="CDP-OH_PTrfase_TM_dom"/>
</dbReference>
<dbReference type="Pfam" id="PF01066">
    <property type="entry name" value="CDP-OH_P_transf"/>
    <property type="match status" value="1"/>
</dbReference>
<keyword evidence="9" id="KW-0594">Phospholipid biosynthesis</keyword>
<evidence type="ECO:0000256" key="10">
    <source>
        <dbReference type="ARBA" id="ARBA00023264"/>
    </source>
</evidence>
<proteinExistence type="inferred from homology"/>
<evidence type="ECO:0000256" key="12">
    <source>
        <dbReference type="RuleBase" id="RU003750"/>
    </source>
</evidence>
<evidence type="ECO:0000256" key="5">
    <source>
        <dbReference type="ARBA" id="ARBA00022692"/>
    </source>
</evidence>
<evidence type="ECO:0000256" key="8">
    <source>
        <dbReference type="ARBA" id="ARBA00023136"/>
    </source>
</evidence>
<gene>
    <name evidence="14" type="primary">pgsA</name>
    <name evidence="14" type="ORF">SERIO_v1c09460</name>
</gene>
<reference evidence="15" key="2">
    <citation type="submission" date="2015-06" db="EMBL/GenBank/DDBJ databases">
        <title>Complete genome sequence of Spiroplasma eriocheiris TDA-040725-5 (DSM 21848).</title>
        <authorList>
            <person name="Lo W.-S."/>
            <person name="Kuo C.-H."/>
        </authorList>
    </citation>
    <scope>NUCLEOTIDE SEQUENCE [LARGE SCALE GENOMIC DNA]</scope>
    <source>
        <strain evidence="15">TDA-040725-5</strain>
    </source>
</reference>
<name>A0A0H3XLQ7_9MOLU</name>
<dbReference type="NCBIfam" id="TIGR00560">
    <property type="entry name" value="pgsA"/>
    <property type="match status" value="1"/>
</dbReference>
<dbReference type="PANTHER" id="PTHR14269">
    <property type="entry name" value="CDP-DIACYLGLYCEROL--GLYCEROL-3-PHOSPHATE 3-PHOSPHATIDYLTRANSFERASE-RELATED"/>
    <property type="match status" value="1"/>
</dbReference>
<sequence>MNWANRITLVRIILLPIILVLLLIYPFGELLYHGWTDTIVAKSEHVTYTLPISYLIAGVLFAIASLSDALDGYIARKYGQVTTFGKFFDSIADKLLTNGVVIVFACANIIPVWMCLILILRDFLIDVVRQILAAKTVVMAANWLGKIRAACEMLGIFILFFVGYRMFNGQPQTTGEFNEYGWVNQIIMIPMYLATLLSITSAVNYIYLNRTALFDMAVINKPKLTTMKGETSPNEKK</sequence>
<evidence type="ECO:0000256" key="3">
    <source>
        <dbReference type="ARBA" id="ARBA00022516"/>
    </source>
</evidence>
<protein>
    <recommendedName>
        <fullName evidence="11">CDP-diacylglycerol--glycerol-3-phosphate 3-phosphatidyltransferase</fullName>
        <ecNumber evidence="11">2.7.8.5</ecNumber>
    </recommendedName>
</protein>
<reference evidence="14 15" key="1">
    <citation type="journal article" date="2015" name="Genome Biol. Evol.">
        <title>Found and Lost: The Fates of Horizontally Acquired Genes in Arthropod-Symbiotic Spiroplasma.</title>
        <authorList>
            <person name="Lo W.S."/>
            <person name="Gasparich G.E."/>
            <person name="Kuo C.H."/>
        </authorList>
    </citation>
    <scope>NUCLEOTIDE SEQUENCE [LARGE SCALE GENOMIC DNA]</scope>
    <source>
        <strain evidence="15">TDA-040725-5</strain>
    </source>
</reference>
<dbReference type="EC" id="2.7.8.5" evidence="11"/>
<comment type="similarity">
    <text evidence="2 12">Belongs to the CDP-alcohol phosphatidyltransferase class-I family.</text>
</comment>
<dbReference type="PATRIC" id="fig|743698.3.peg.955"/>
<keyword evidence="15" id="KW-1185">Reference proteome</keyword>
<feature type="transmembrane region" description="Helical" evidence="13">
    <location>
        <begin position="187"/>
        <end position="208"/>
    </location>
</feature>
<evidence type="ECO:0000256" key="6">
    <source>
        <dbReference type="ARBA" id="ARBA00022989"/>
    </source>
</evidence>
<dbReference type="RefSeq" id="WP_047791703.1">
    <property type="nucleotide sequence ID" value="NZ_CP011856.1"/>
</dbReference>
<evidence type="ECO:0000313" key="15">
    <source>
        <dbReference type="Proteomes" id="UP000035661"/>
    </source>
</evidence>
<keyword evidence="10" id="KW-1208">Phospholipid metabolism</keyword>
<dbReference type="Proteomes" id="UP000035661">
    <property type="component" value="Chromosome"/>
</dbReference>
<dbReference type="InterPro" id="IPR050324">
    <property type="entry name" value="CDP-alcohol_PTase-I"/>
</dbReference>
<keyword evidence="7" id="KW-0443">Lipid metabolism</keyword>
<keyword evidence="6 13" id="KW-1133">Transmembrane helix</keyword>
<feature type="transmembrane region" description="Helical" evidence="13">
    <location>
        <begin position="12"/>
        <end position="32"/>
    </location>
</feature>
<dbReference type="InterPro" id="IPR004570">
    <property type="entry name" value="Phosphatidylglycerol_P_synth"/>
</dbReference>
<dbReference type="PIRSF" id="PIRSF000847">
    <property type="entry name" value="Phos_ph_gly_syn"/>
    <property type="match status" value="1"/>
</dbReference>
<keyword evidence="3" id="KW-0444">Lipid biosynthesis</keyword>
<evidence type="ECO:0000256" key="2">
    <source>
        <dbReference type="ARBA" id="ARBA00010441"/>
    </source>
</evidence>
<accession>A0A0H3XLQ7</accession>